<feature type="repeat" description="TPR" evidence="3">
    <location>
        <begin position="49"/>
        <end position="82"/>
    </location>
</feature>
<dbReference type="SUPFAM" id="SSF48452">
    <property type="entry name" value="TPR-like"/>
    <property type="match status" value="2"/>
</dbReference>
<feature type="repeat" description="TPR" evidence="3">
    <location>
        <begin position="391"/>
        <end position="424"/>
    </location>
</feature>
<dbReference type="GO" id="GO:0016757">
    <property type="term" value="F:glycosyltransferase activity"/>
    <property type="evidence" value="ECO:0007669"/>
    <property type="project" value="UniProtKB-KW"/>
</dbReference>
<feature type="repeat" description="TPR" evidence="3">
    <location>
        <begin position="255"/>
        <end position="288"/>
    </location>
</feature>
<dbReference type="STRING" id="388467.A19Y_3137"/>
<organism evidence="6 7">
    <name type="scientific">Planktothrix agardhii (strain NIVA-CYA 126/8)</name>
    <dbReference type="NCBI Taxonomy" id="388467"/>
    <lineage>
        <taxon>Bacteria</taxon>
        <taxon>Bacillati</taxon>
        <taxon>Cyanobacteriota</taxon>
        <taxon>Cyanophyceae</taxon>
        <taxon>Oscillatoriophycideae</taxon>
        <taxon>Oscillatoriales</taxon>
        <taxon>Microcoleaceae</taxon>
        <taxon>Planktothrix</taxon>
    </lineage>
</organism>
<dbReference type="PROSITE" id="PS50005">
    <property type="entry name" value="TPR"/>
    <property type="match status" value="12"/>
</dbReference>
<keyword evidence="6" id="KW-0808">Transferase</keyword>
<evidence type="ECO:0000313" key="7">
    <source>
        <dbReference type="Proteomes" id="UP000027395"/>
    </source>
</evidence>
<feature type="repeat" description="TPR" evidence="3">
    <location>
        <begin position="221"/>
        <end position="254"/>
    </location>
</feature>
<keyword evidence="1" id="KW-0677">Repeat</keyword>
<protein>
    <submittedName>
        <fullName evidence="6">Ogt</fullName>
        <ecNumber evidence="6">2.4.1.-</ecNumber>
    </submittedName>
</protein>
<dbReference type="InterPro" id="IPR011990">
    <property type="entry name" value="TPR-like_helical_dom_sf"/>
</dbReference>
<sequence length="889" mass="101360">MRLTMPLSDTPEKTVLDLHEEASRHIAQQQFDEAVAVCEQALKLQPRFLPTYSTLGLAKQLQGKLDEAKFWYTKALNLKPDWAEVHANLGTVHVQQQQWRDALQSYQTALHFKPNQAIIYQSLYTVFINLNQPEEATNAWYQALILEPQSVAPQDYIDFGKTLIEKGKLEPAIELYRKGVEIYPSLPQSHYGLAEALSRKQQWEEAIAAYNQAIILNPNSNLFYQGLADALVQQKNYEQAIANYQKAIELSPDFSWTYHQLGNALSEQERWEEATVAYYQGIGLNPKFFGSYYKLGEICSKTGKHEEAINWYRQALEINPDSFWLHFTLGNALCETQEFDEALTEYYQAIEFEPNTDWLYPPLGKVLIAQQRWDQAIKVYCKAVELNSNNLWLLDQLAETLIEQQEIETAISVYQECLKINPKADIVHYNLGNLYKSQSQWEEAIASYQNAININPKIAEYYAGLGEIWLKKQELDLAMSYLMDALKMKPDLISAYENIAEILQHQGRNEEAVKCFNYKDLPPSLLEQYCFVNPEQLITSDFSSNVTYIPVYPGSEISLNPSKTVAQFHPGFIFSQATTRNAFIVKLDQGRVWGDSATSAVITAHNELLTDISTGSAELVLSSRKLPPIHHINGTVAFLSVRWGGAFFHWMYDVLPGIHLMEKSGIDLNSIDYFVFNNYDFSYQKETLELLGIPEHKIIRSIDKPYIQAKKLIVPAPNLFQNDTTTPEWICNFIKQKLLPETAKNKTANRHIYINRKNAISRNVVNQDELMKQLESLNFESVVLESLTISEQAELMASASVVLAPHGAGLSNIVFCQPGTKIIELFAPTYVPPCYRIISNICGLEHYYLIGELVENTMDEDLTHSGLLNMRINIDDLMSLLELAEITVT</sequence>
<dbReference type="eggNOG" id="COG0457">
    <property type="taxonomic scope" value="Bacteria"/>
</dbReference>
<feature type="repeat" description="TPR" evidence="3">
    <location>
        <begin position="459"/>
        <end position="492"/>
    </location>
</feature>
<keyword evidence="6" id="KW-0328">Glycosyltransferase</keyword>
<dbReference type="EMBL" id="CM002803">
    <property type="protein sequence ID" value="KEI67962.1"/>
    <property type="molecule type" value="Genomic_DNA"/>
</dbReference>
<evidence type="ECO:0000256" key="4">
    <source>
        <dbReference type="SAM" id="Coils"/>
    </source>
</evidence>
<dbReference type="PANTHER" id="PTHR44858:SF1">
    <property type="entry name" value="UDP-N-ACETYLGLUCOSAMINE--PEPTIDE N-ACETYLGLUCOSAMINYLTRANSFERASE SPINDLY-RELATED"/>
    <property type="match status" value="1"/>
</dbReference>
<dbReference type="Pfam" id="PF13414">
    <property type="entry name" value="TPR_11"/>
    <property type="match status" value="4"/>
</dbReference>
<feature type="repeat" description="TPR" evidence="3">
    <location>
        <begin position="153"/>
        <end position="186"/>
    </location>
</feature>
<feature type="domain" description="Glycosyltransferase 61 catalytic" evidence="5">
    <location>
        <begin position="647"/>
        <end position="823"/>
    </location>
</feature>
<dbReference type="eggNOG" id="COG4421">
    <property type="taxonomic scope" value="Bacteria"/>
</dbReference>
<dbReference type="InterPro" id="IPR016039">
    <property type="entry name" value="Thiolase-like"/>
</dbReference>
<keyword evidence="4" id="KW-0175">Coiled coil</keyword>
<dbReference type="PATRIC" id="fig|388467.6.peg.3080"/>
<feature type="repeat" description="TPR" evidence="3">
    <location>
        <begin position="357"/>
        <end position="390"/>
    </location>
</feature>
<dbReference type="EC" id="2.4.1.-" evidence="6"/>
<evidence type="ECO:0000256" key="3">
    <source>
        <dbReference type="PROSITE-ProRule" id="PRU00339"/>
    </source>
</evidence>
<keyword evidence="7" id="KW-1185">Reference proteome</keyword>
<feature type="repeat" description="TPR" evidence="3">
    <location>
        <begin position="187"/>
        <end position="220"/>
    </location>
</feature>
<dbReference type="AlphaFoldDB" id="A0A073CJ77"/>
<dbReference type="SUPFAM" id="SSF53901">
    <property type="entry name" value="Thiolase-like"/>
    <property type="match status" value="1"/>
</dbReference>
<proteinExistence type="predicted"/>
<keyword evidence="2 3" id="KW-0802">TPR repeat</keyword>
<dbReference type="Pfam" id="PF13181">
    <property type="entry name" value="TPR_8"/>
    <property type="match status" value="2"/>
</dbReference>
<feature type="repeat" description="TPR" evidence="3">
    <location>
        <begin position="425"/>
        <end position="458"/>
    </location>
</feature>
<dbReference type="GO" id="GO:0016746">
    <property type="term" value="F:acyltransferase activity"/>
    <property type="evidence" value="ECO:0007669"/>
    <property type="project" value="InterPro"/>
</dbReference>
<evidence type="ECO:0000256" key="1">
    <source>
        <dbReference type="ARBA" id="ARBA00022737"/>
    </source>
</evidence>
<dbReference type="InterPro" id="IPR049625">
    <property type="entry name" value="Glyco_transf_61_cat"/>
</dbReference>
<gene>
    <name evidence="6" type="primary">ogt</name>
    <name evidence="6" type="ORF">A19Y_3137</name>
</gene>
<dbReference type="HOGENOM" id="CLU_012615_0_0_3"/>
<feature type="repeat" description="TPR" evidence="3">
    <location>
        <begin position="83"/>
        <end position="116"/>
    </location>
</feature>
<evidence type="ECO:0000259" key="5">
    <source>
        <dbReference type="Pfam" id="PF04577"/>
    </source>
</evidence>
<feature type="repeat" description="TPR" evidence="3">
    <location>
        <begin position="323"/>
        <end position="356"/>
    </location>
</feature>
<dbReference type="PROSITE" id="PS50293">
    <property type="entry name" value="TPR_REGION"/>
    <property type="match status" value="4"/>
</dbReference>
<reference evidence="6 7" key="1">
    <citation type="journal article" date="2014" name="Appl. Environ. Microbiol.">
        <title>Elucidation of insertion elements encoded on plasmids and in vitro construction of shuttle vectors from the toxic cyanobacterium Planktothrix.</title>
        <authorList>
            <person name="Christiansen G."/>
            <person name="Goesmann A."/>
            <person name="Kurmayer R."/>
        </authorList>
    </citation>
    <scope>NUCLEOTIDE SEQUENCE [LARGE SCALE GENOMIC DNA]</scope>
    <source>
        <strain evidence="6 7">NIVA-CYA 126/8</strain>
    </source>
</reference>
<evidence type="ECO:0000256" key="2">
    <source>
        <dbReference type="ARBA" id="ARBA00022803"/>
    </source>
</evidence>
<dbReference type="Pfam" id="PF14559">
    <property type="entry name" value="TPR_19"/>
    <property type="match status" value="1"/>
</dbReference>
<feature type="repeat" description="TPR" evidence="3">
    <location>
        <begin position="289"/>
        <end position="322"/>
    </location>
</feature>
<accession>A0A073CJ77</accession>
<dbReference type="Proteomes" id="UP000027395">
    <property type="component" value="Chromosome"/>
</dbReference>
<dbReference type="InterPro" id="IPR019734">
    <property type="entry name" value="TPR_rpt"/>
</dbReference>
<name>A0A073CJ77_PLAA1</name>
<dbReference type="PANTHER" id="PTHR44858">
    <property type="entry name" value="TETRATRICOPEPTIDE REPEAT PROTEIN 6"/>
    <property type="match status" value="1"/>
</dbReference>
<dbReference type="Gene3D" id="1.25.40.10">
    <property type="entry name" value="Tetratricopeptide repeat domain"/>
    <property type="match status" value="4"/>
</dbReference>
<dbReference type="SMART" id="SM00028">
    <property type="entry name" value="TPR"/>
    <property type="match status" value="15"/>
</dbReference>
<dbReference type="Pfam" id="PF04577">
    <property type="entry name" value="Glyco_transf_61"/>
    <property type="match status" value="1"/>
</dbReference>
<dbReference type="InterPro" id="IPR050498">
    <property type="entry name" value="Ycf3"/>
</dbReference>
<evidence type="ECO:0000313" key="6">
    <source>
        <dbReference type="EMBL" id="KEI67962.1"/>
    </source>
</evidence>
<feature type="coiled-coil region" evidence="4">
    <location>
        <begin position="193"/>
        <end position="247"/>
    </location>
</feature>